<feature type="transmembrane region" description="Helical" evidence="1">
    <location>
        <begin position="380"/>
        <end position="398"/>
    </location>
</feature>
<gene>
    <name evidence="2" type="ORF">E4T88_07150</name>
</gene>
<keyword evidence="1" id="KW-0812">Transmembrane</keyword>
<feature type="transmembrane region" description="Helical" evidence="1">
    <location>
        <begin position="349"/>
        <end position="368"/>
    </location>
</feature>
<accession>A0A4Y9INB9</accession>
<feature type="transmembrane region" description="Helical" evidence="1">
    <location>
        <begin position="172"/>
        <end position="190"/>
    </location>
</feature>
<evidence type="ECO:0000256" key="1">
    <source>
        <dbReference type="SAM" id="Phobius"/>
    </source>
</evidence>
<dbReference type="Pfam" id="PF19528">
    <property type="entry name" value="DUF6056"/>
    <property type="match status" value="1"/>
</dbReference>
<feature type="transmembrane region" description="Helical" evidence="1">
    <location>
        <begin position="141"/>
        <end position="166"/>
    </location>
</feature>
<dbReference type="AlphaFoldDB" id="A0A4Y9INB9"/>
<evidence type="ECO:0000313" key="3">
    <source>
        <dbReference type="Proteomes" id="UP000298285"/>
    </source>
</evidence>
<name>A0A4Y9INB9_9BACT</name>
<evidence type="ECO:0008006" key="4">
    <source>
        <dbReference type="Google" id="ProtNLM"/>
    </source>
</evidence>
<dbReference type="InterPro" id="IPR045691">
    <property type="entry name" value="DUF6056"/>
</dbReference>
<feature type="transmembrane region" description="Helical" evidence="1">
    <location>
        <begin position="36"/>
        <end position="54"/>
    </location>
</feature>
<feature type="transmembrane region" description="Helical" evidence="1">
    <location>
        <begin position="221"/>
        <end position="237"/>
    </location>
</feature>
<feature type="transmembrane region" description="Helical" evidence="1">
    <location>
        <begin position="285"/>
        <end position="310"/>
    </location>
</feature>
<protein>
    <recommendedName>
        <fullName evidence="4">Glycosyltransferase RgtA/B/C/D-like domain-containing protein</fullName>
    </recommendedName>
</protein>
<feature type="transmembrane region" description="Helical" evidence="1">
    <location>
        <begin position="322"/>
        <end position="343"/>
    </location>
</feature>
<proteinExistence type="predicted"/>
<keyword evidence="1" id="KW-1133">Transmembrane helix</keyword>
<evidence type="ECO:0000313" key="2">
    <source>
        <dbReference type="EMBL" id="TFU89782.1"/>
    </source>
</evidence>
<feature type="transmembrane region" description="Helical" evidence="1">
    <location>
        <begin position="244"/>
        <end position="265"/>
    </location>
</feature>
<feature type="transmembrane region" description="Helical" evidence="1">
    <location>
        <begin position="117"/>
        <end position="134"/>
    </location>
</feature>
<dbReference type="EMBL" id="SPPK01000002">
    <property type="protein sequence ID" value="TFU89782.1"/>
    <property type="molecule type" value="Genomic_DNA"/>
</dbReference>
<keyword evidence="1" id="KW-0472">Membrane</keyword>
<comment type="caution">
    <text evidence="2">The sequence shown here is derived from an EMBL/GenBank/DDBJ whole genome shotgun (WGS) entry which is preliminary data.</text>
</comment>
<reference evidence="2 3" key="1">
    <citation type="submission" date="2019-03" db="EMBL/GenBank/DDBJ databases">
        <title>Diversity of the mouse oral microbiome.</title>
        <authorList>
            <person name="Joseph S."/>
            <person name="Aduse-Opoku J."/>
            <person name="Curtis M."/>
            <person name="Wade W."/>
            <person name="Hashim A."/>
        </authorList>
    </citation>
    <scope>NUCLEOTIDE SEQUENCE [LARGE SCALE GENOMIC DNA]</scope>
    <source>
        <strain evidence="2 3">P11</strain>
    </source>
</reference>
<dbReference type="OrthoDB" id="996251at2"/>
<sequence length="460" mass="52898">MYAQNNSFDHGVSLFRKIYSKTERLLYSISNTKTKIRACWIVVILICFTALYSLNRLTPIISDDFAYLFIYGEEGRITSIKDIIHSQVNHYYMWGGRSVVHFIAQILLMLPTDVADLLNTLVYLSYIFLIYLHIKGRTKNSIFLFLTVNLGVWFSQPVIGDTIFWLTGSANYLWGTWLILLFLLPFRLYIGRVSTPILQAFYSMCIFTLGILAGWTNENTAAAMLVIVIGFFIYYRSHKWSIPVWAIAGFAGAIIGFIIMIAAPGNFVRAGESTSFSLYNLSYRLFMWTLTFFYYSGPLFLITLISIITFSRFSRGDKKDKMKLVLIYAVAAIAAVYAMLASPTFPRRALFGVVTFLIIAIGICFYNLDYKNVFLRQIRLIVVSVSLIAFLFTFYLGWKEINSYSKIVAQREVAIKQAKEKGLDYCEFTRYNGSSYIHGEDPYSEELMSRYYGIRIKLKD</sequence>
<dbReference type="Proteomes" id="UP000298285">
    <property type="component" value="Unassembled WGS sequence"/>
</dbReference>
<organism evidence="2 3">
    <name type="scientific">Dysgonomonas mossii</name>
    <dbReference type="NCBI Taxonomy" id="163665"/>
    <lineage>
        <taxon>Bacteria</taxon>
        <taxon>Pseudomonadati</taxon>
        <taxon>Bacteroidota</taxon>
        <taxon>Bacteroidia</taxon>
        <taxon>Bacteroidales</taxon>
        <taxon>Dysgonomonadaceae</taxon>
        <taxon>Dysgonomonas</taxon>
    </lineage>
</organism>
<feature type="transmembrane region" description="Helical" evidence="1">
    <location>
        <begin position="197"/>
        <end position="215"/>
    </location>
</feature>
<dbReference type="RefSeq" id="WP_135104779.1">
    <property type="nucleotide sequence ID" value="NZ_JADGKW010000002.1"/>
</dbReference>